<protein>
    <submittedName>
        <fullName evidence="1">Uncharacterized protein</fullName>
    </submittedName>
</protein>
<dbReference type="AlphaFoldDB" id="A0A7J6VMZ1"/>
<organism evidence="1 2">
    <name type="scientific">Thalictrum thalictroides</name>
    <name type="common">Rue-anemone</name>
    <name type="synonym">Anemone thalictroides</name>
    <dbReference type="NCBI Taxonomy" id="46969"/>
    <lineage>
        <taxon>Eukaryota</taxon>
        <taxon>Viridiplantae</taxon>
        <taxon>Streptophyta</taxon>
        <taxon>Embryophyta</taxon>
        <taxon>Tracheophyta</taxon>
        <taxon>Spermatophyta</taxon>
        <taxon>Magnoliopsida</taxon>
        <taxon>Ranunculales</taxon>
        <taxon>Ranunculaceae</taxon>
        <taxon>Thalictroideae</taxon>
        <taxon>Thalictrum</taxon>
    </lineage>
</organism>
<dbReference type="EMBL" id="JABWDY010029270">
    <property type="protein sequence ID" value="KAF5186459.1"/>
    <property type="molecule type" value="Genomic_DNA"/>
</dbReference>
<proteinExistence type="predicted"/>
<keyword evidence="2" id="KW-1185">Reference proteome</keyword>
<gene>
    <name evidence="1" type="ORF">FRX31_023954</name>
</gene>
<evidence type="ECO:0000313" key="2">
    <source>
        <dbReference type="Proteomes" id="UP000554482"/>
    </source>
</evidence>
<comment type="caution">
    <text evidence="1">The sequence shown here is derived from an EMBL/GenBank/DDBJ whole genome shotgun (WGS) entry which is preliminary data.</text>
</comment>
<accession>A0A7J6VMZ1</accession>
<reference evidence="1 2" key="1">
    <citation type="submission" date="2020-06" db="EMBL/GenBank/DDBJ databases">
        <title>Transcriptomic and genomic resources for Thalictrum thalictroides and T. hernandezii: Facilitating candidate gene discovery in an emerging model plant lineage.</title>
        <authorList>
            <person name="Arias T."/>
            <person name="Riano-Pachon D.M."/>
            <person name="Di Stilio V.S."/>
        </authorList>
    </citation>
    <scope>NUCLEOTIDE SEQUENCE [LARGE SCALE GENOMIC DNA]</scope>
    <source>
        <strain evidence="2">cv. WT478/WT964</strain>
        <tissue evidence="1">Leaves</tissue>
    </source>
</reference>
<name>A0A7J6VMZ1_THATH</name>
<dbReference type="Proteomes" id="UP000554482">
    <property type="component" value="Unassembled WGS sequence"/>
</dbReference>
<sequence>MLLMGMVEEAKEVAATLRLQKCDKIELALTQFPSMTEDDILDGMDLLGPDLQLADTFLGLSDEKKKRPKMELFFCDGNFDIAITVVMVRAMAKY</sequence>
<evidence type="ECO:0000313" key="1">
    <source>
        <dbReference type="EMBL" id="KAF5186459.1"/>
    </source>
</evidence>